<feature type="compositionally biased region" description="Polar residues" evidence="1">
    <location>
        <begin position="418"/>
        <end position="444"/>
    </location>
</feature>
<name>A0ABQ0CTH6_9HYPO</name>
<feature type="region of interest" description="Disordered" evidence="1">
    <location>
        <begin position="842"/>
        <end position="872"/>
    </location>
</feature>
<feature type="compositionally biased region" description="Polar residues" evidence="1">
    <location>
        <begin position="451"/>
        <end position="487"/>
    </location>
</feature>
<evidence type="ECO:0000256" key="1">
    <source>
        <dbReference type="SAM" id="MobiDB-lite"/>
    </source>
</evidence>
<feature type="compositionally biased region" description="Polar residues" evidence="1">
    <location>
        <begin position="305"/>
        <end position="314"/>
    </location>
</feature>
<evidence type="ECO:0000313" key="2">
    <source>
        <dbReference type="EMBL" id="GAB0136703.1"/>
    </source>
</evidence>
<evidence type="ECO:0000313" key="3">
    <source>
        <dbReference type="Proteomes" id="UP001562357"/>
    </source>
</evidence>
<reference evidence="3" key="1">
    <citation type="submission" date="2024-06" db="EMBL/GenBank/DDBJ databases">
        <title>Draft Genome Sequences of Epichloe bromicola Strains Isolated from Elymus ciliaris.</title>
        <authorList>
            <consortium name="Epichloe bromicola genome sequencing consortium"/>
            <person name="Miura A."/>
            <person name="Imano S."/>
            <person name="Ashida A."/>
            <person name="Sato I."/>
            <person name="Chiba S."/>
            <person name="Tanaka A."/>
            <person name="Camagna M."/>
            <person name="Takemoto D."/>
        </authorList>
    </citation>
    <scope>NUCLEOTIDE SEQUENCE [LARGE SCALE GENOMIC DNA]</scope>
    <source>
        <strain evidence="3">DP</strain>
    </source>
</reference>
<dbReference type="EMBL" id="BAAFGZ010000213">
    <property type="protein sequence ID" value="GAB0136703.1"/>
    <property type="molecule type" value="Genomic_DNA"/>
</dbReference>
<evidence type="ECO:0008006" key="4">
    <source>
        <dbReference type="Google" id="ProtNLM"/>
    </source>
</evidence>
<feature type="compositionally biased region" description="Pro residues" evidence="1">
    <location>
        <begin position="349"/>
        <end position="362"/>
    </location>
</feature>
<feature type="compositionally biased region" description="Polar residues" evidence="1">
    <location>
        <begin position="556"/>
        <end position="576"/>
    </location>
</feature>
<organism evidence="2 3">
    <name type="scientific">Epichloe bromicola</name>
    <dbReference type="NCBI Taxonomy" id="79588"/>
    <lineage>
        <taxon>Eukaryota</taxon>
        <taxon>Fungi</taxon>
        <taxon>Dikarya</taxon>
        <taxon>Ascomycota</taxon>
        <taxon>Pezizomycotina</taxon>
        <taxon>Sordariomycetes</taxon>
        <taxon>Hypocreomycetidae</taxon>
        <taxon>Hypocreales</taxon>
        <taxon>Clavicipitaceae</taxon>
        <taxon>Epichloe</taxon>
    </lineage>
</organism>
<comment type="caution">
    <text evidence="2">The sequence shown here is derived from an EMBL/GenBank/DDBJ whole genome shotgun (WGS) entry which is preliminary data.</text>
</comment>
<accession>A0ABQ0CTH6</accession>
<keyword evidence="3" id="KW-1185">Reference proteome</keyword>
<feature type="compositionally biased region" description="Gly residues" evidence="1">
    <location>
        <begin position="44"/>
        <end position="60"/>
    </location>
</feature>
<feature type="compositionally biased region" description="Low complexity" evidence="1">
    <location>
        <begin position="208"/>
        <end position="220"/>
    </location>
</feature>
<protein>
    <recommendedName>
        <fullName evidence="4">S-adenosylmethionine-dependent methyltransferase-like protein</fullName>
    </recommendedName>
</protein>
<feature type="compositionally biased region" description="Low complexity" evidence="1">
    <location>
        <begin position="178"/>
        <end position="187"/>
    </location>
</feature>
<dbReference type="Proteomes" id="UP001562357">
    <property type="component" value="Unassembled WGS sequence"/>
</dbReference>
<feature type="compositionally biased region" description="Polar residues" evidence="1">
    <location>
        <begin position="283"/>
        <end position="296"/>
    </location>
</feature>
<gene>
    <name evidence="2" type="primary">g4996</name>
    <name evidence="2" type="ORF">EsDP_00004996</name>
</gene>
<feature type="region of interest" description="Disordered" evidence="1">
    <location>
        <begin position="1"/>
        <end position="582"/>
    </location>
</feature>
<feature type="compositionally biased region" description="Low complexity" evidence="1">
    <location>
        <begin position="61"/>
        <end position="89"/>
    </location>
</feature>
<proteinExistence type="predicted"/>
<sequence>MLSFGRLSKHNRSQHALPEQLSTGTTSGTAQAQQQQQQQQEEQGGAGFGRVGGAGLGGLGSAAHANSSAEALPQSTLSSTNTAVSSNNSDHLKTFWDARPSPQGQHQLQHKQHQQPPPPPPPHLFSQSGGVDLAPSLQTSGLGGSSSFDGHQQQTPIDFDPADRRSQSQRYGAPLSSQQQQQQQQQQAYGIGIASGSIDDLPSTTAHPQQQPPLQQQSAPAPAPQKRSTRKLIKGIFGSSRESHDNHHQQQQQPQPQITGRNPTGPYDNTAGLARRPSKRVSNHPTPKTNSSQAIQLPSDWDWRSQGSFSQQPSPLHEHGSNIDPLTQDPRMLVNQNSASPYDQVYQPPNHPPPPLQQPQPQPLQRRGTIDIQEQQAQSESQQQQASNHDQQPRHQLQQHFHYPANPPYQSAGEPHIATSQLKSNQQLQNAETISQLSHDSSVTDSDHRSAFSQHQLQQAQGTFHGSTPSQDTPANSSTSRGASLQGQDLAEMAGGGPQSSRRAQDAEKGLRGQADAPPGPPPGYHRQGSISLNAMSPAPPPGQGALTNPGHGGNKASQYIDASSGIDQGRNSPQPSDRDSELEKQFKDLLTKYKNVKRLYFDGKSQIEQLGGQVEHLQNAIANQRMSQSRTAWDDSEYLTRFNRLSGAINNLSFNIRKDWRSLPTWVVSFASADALKTGKQEMTAVGRAIVSRWLVEEFFNRCFHPALDALLSAQLKEVEMSIRGNSYTMHSQEEFDALTTKVVNWRMATLDGLQKKLGSAEAAENRVMLTNKITTNLTAYLHQFLSTPPPPGVEGSTSMIAELAVAIAGNLPLESRDVAIMYPLPGDTVQTNIMEVEKTGLPPLEGHKEVGGGDSESDEDSDEKKDKIGKLRGAKGELKLFTQLSRDASKVRFAGFVALEVRGRQVLAKAPVWTL</sequence>
<feature type="compositionally biased region" description="Low complexity" evidence="1">
    <location>
        <begin position="22"/>
        <end position="43"/>
    </location>
</feature>
<feature type="compositionally biased region" description="Low complexity" evidence="1">
    <location>
        <begin position="373"/>
        <end position="390"/>
    </location>
</feature>